<name>A0A8J8NX71_HALGN</name>
<organism evidence="1 2">
    <name type="scientific">Halteria grandinella</name>
    <dbReference type="NCBI Taxonomy" id="5974"/>
    <lineage>
        <taxon>Eukaryota</taxon>
        <taxon>Sar</taxon>
        <taxon>Alveolata</taxon>
        <taxon>Ciliophora</taxon>
        <taxon>Intramacronucleata</taxon>
        <taxon>Spirotrichea</taxon>
        <taxon>Stichotrichia</taxon>
        <taxon>Sporadotrichida</taxon>
        <taxon>Halteriidae</taxon>
        <taxon>Halteria</taxon>
    </lineage>
</organism>
<evidence type="ECO:0000313" key="2">
    <source>
        <dbReference type="Proteomes" id="UP000785679"/>
    </source>
</evidence>
<keyword evidence="2" id="KW-1185">Reference proteome</keyword>
<dbReference type="EMBL" id="RRYP01005630">
    <property type="protein sequence ID" value="TNV81865.1"/>
    <property type="molecule type" value="Genomic_DNA"/>
</dbReference>
<dbReference type="AlphaFoldDB" id="A0A8J8NX71"/>
<evidence type="ECO:0000313" key="1">
    <source>
        <dbReference type="EMBL" id="TNV81865.1"/>
    </source>
</evidence>
<gene>
    <name evidence="1" type="ORF">FGO68_gene8049</name>
</gene>
<reference evidence="1" key="1">
    <citation type="submission" date="2019-06" db="EMBL/GenBank/DDBJ databases">
        <authorList>
            <person name="Zheng W."/>
        </authorList>
    </citation>
    <scope>NUCLEOTIDE SEQUENCE</scope>
    <source>
        <strain evidence="1">QDHG01</strain>
    </source>
</reference>
<sequence length="233" mass="27245">MSNLRNVSSVFLDGVTVNFKNIVETLIVPIRDSIPSISFSYWHAISISKSSVGCISDNKPDIYSESIHLTISDFTHFISLCILLGKDFNNFVISIFNCKMNLEYLNGLWQKMKCVRNSNELELQLFYFHIFKRFYQGLKLSGIGNLRIFQNYPLHIQVILVHIRDKPQKLIDQKEKCGQVKAERGLSARIVVHLEIKHGVIDIDIYYFSFLFLIFVERRYQDMIYNEKLLHVL</sequence>
<comment type="caution">
    <text evidence="1">The sequence shown here is derived from an EMBL/GenBank/DDBJ whole genome shotgun (WGS) entry which is preliminary data.</text>
</comment>
<dbReference type="Proteomes" id="UP000785679">
    <property type="component" value="Unassembled WGS sequence"/>
</dbReference>
<proteinExistence type="predicted"/>
<accession>A0A8J8NX71</accession>
<protein>
    <submittedName>
        <fullName evidence="1">Uncharacterized protein</fullName>
    </submittedName>
</protein>